<feature type="compositionally biased region" description="Pro residues" evidence="1">
    <location>
        <begin position="435"/>
        <end position="451"/>
    </location>
</feature>
<feature type="compositionally biased region" description="Polar residues" evidence="1">
    <location>
        <begin position="188"/>
        <end position="199"/>
    </location>
</feature>
<feature type="compositionally biased region" description="Basic residues" evidence="1">
    <location>
        <begin position="290"/>
        <end position="303"/>
    </location>
</feature>
<accession>A0A5C2SKQ4</accession>
<reference evidence="2" key="1">
    <citation type="journal article" date="2018" name="Genome Biol. Evol.">
        <title>Genomics and development of Lentinus tigrinus, a white-rot wood-decaying mushroom with dimorphic fruiting bodies.</title>
        <authorList>
            <person name="Wu B."/>
            <person name="Xu Z."/>
            <person name="Knudson A."/>
            <person name="Carlson A."/>
            <person name="Chen N."/>
            <person name="Kovaka S."/>
            <person name="LaButti K."/>
            <person name="Lipzen A."/>
            <person name="Pennachio C."/>
            <person name="Riley R."/>
            <person name="Schakwitz W."/>
            <person name="Umezawa K."/>
            <person name="Ohm R.A."/>
            <person name="Grigoriev I.V."/>
            <person name="Nagy L.G."/>
            <person name="Gibbons J."/>
            <person name="Hibbett D."/>
        </authorList>
    </citation>
    <scope>NUCLEOTIDE SEQUENCE [LARGE SCALE GENOMIC DNA]</scope>
    <source>
        <strain evidence="2">ALCF2SS1-6</strain>
    </source>
</reference>
<dbReference type="AlphaFoldDB" id="A0A5C2SKQ4"/>
<feature type="compositionally biased region" description="Acidic residues" evidence="1">
    <location>
        <begin position="266"/>
        <end position="283"/>
    </location>
</feature>
<feature type="compositionally biased region" description="Low complexity" evidence="1">
    <location>
        <begin position="308"/>
        <end position="337"/>
    </location>
</feature>
<dbReference type="EMBL" id="ML122255">
    <property type="protein sequence ID" value="RPD63739.1"/>
    <property type="molecule type" value="Genomic_DNA"/>
</dbReference>
<gene>
    <name evidence="2" type="ORF">L227DRAFT_598824</name>
</gene>
<protein>
    <submittedName>
        <fullName evidence="2">Uncharacterized protein</fullName>
    </submittedName>
</protein>
<sequence length="469" mass="48951">MTTLDPFDSVAPIAGSRRPILVPAFSSESSTSSHAPTPSSTIISHTVHTTLPHSRRKPVNVFKSPTADEPGVWEAHNSTSRKHGIAPYTRLPPRRASSSTDSAQSSVRSSVSATVAIRPTPPLLPLYHPFGPLAQSLPRLRPSVFGLPDSLNIDDPDDQPEGDVTQTGSRVRRAAPKARDAAEDDMQSPGTPNGSTPDASSKERNPSPRKRRGGGAKRKRKDADDGDSVFPPPPKRTRNPRGAAANNSVPAAPSPLVGPAVVASDLVEETPENNGEVEEEAQEEPPAPKRSSRARKPRTRPAKRRDSSGSASTGTSVSVSIAAAAKAAAEAKVVARAPPEDEAQTHGDGVNGVVDGMERREEEEPEDAVPPAPPPIKEASPPEAPQPAPSVDSATPSAVQVVTEPQDVPMQSASPALVQSPSPIPTPIAAAARPSAPPQPPAATTPRPTPASAPALSKEEREEGELSDD</sequence>
<feature type="region of interest" description="Disordered" evidence="1">
    <location>
        <begin position="48"/>
        <end position="113"/>
    </location>
</feature>
<keyword evidence="3" id="KW-1185">Reference proteome</keyword>
<dbReference type="Proteomes" id="UP000313359">
    <property type="component" value="Unassembled WGS sequence"/>
</dbReference>
<evidence type="ECO:0000313" key="3">
    <source>
        <dbReference type="Proteomes" id="UP000313359"/>
    </source>
</evidence>
<evidence type="ECO:0000256" key="1">
    <source>
        <dbReference type="SAM" id="MobiDB-lite"/>
    </source>
</evidence>
<feature type="compositionally biased region" description="Basic residues" evidence="1">
    <location>
        <begin position="207"/>
        <end position="220"/>
    </location>
</feature>
<feature type="compositionally biased region" description="Acidic residues" evidence="1">
    <location>
        <begin position="152"/>
        <end position="161"/>
    </location>
</feature>
<feature type="compositionally biased region" description="Low complexity" evidence="1">
    <location>
        <begin position="243"/>
        <end position="255"/>
    </location>
</feature>
<dbReference type="OrthoDB" id="2804054at2759"/>
<feature type="region of interest" description="Disordered" evidence="1">
    <location>
        <begin position="148"/>
        <end position="469"/>
    </location>
</feature>
<evidence type="ECO:0000313" key="2">
    <source>
        <dbReference type="EMBL" id="RPD63739.1"/>
    </source>
</evidence>
<feature type="compositionally biased region" description="Pro residues" evidence="1">
    <location>
        <begin position="368"/>
        <end position="388"/>
    </location>
</feature>
<proteinExistence type="predicted"/>
<name>A0A5C2SKQ4_9APHY</name>
<organism evidence="2 3">
    <name type="scientific">Lentinus tigrinus ALCF2SS1-6</name>
    <dbReference type="NCBI Taxonomy" id="1328759"/>
    <lineage>
        <taxon>Eukaryota</taxon>
        <taxon>Fungi</taxon>
        <taxon>Dikarya</taxon>
        <taxon>Basidiomycota</taxon>
        <taxon>Agaricomycotina</taxon>
        <taxon>Agaricomycetes</taxon>
        <taxon>Polyporales</taxon>
        <taxon>Polyporaceae</taxon>
        <taxon>Lentinus</taxon>
    </lineage>
</organism>
<feature type="compositionally biased region" description="Low complexity" evidence="1">
    <location>
        <begin position="94"/>
        <end position="113"/>
    </location>
</feature>